<protein>
    <submittedName>
        <fullName evidence="1">Uncharacterized protein</fullName>
    </submittedName>
</protein>
<keyword evidence="2" id="KW-1185">Reference proteome</keyword>
<evidence type="ECO:0000313" key="2">
    <source>
        <dbReference type="Proteomes" id="UP000317171"/>
    </source>
</evidence>
<sequence length="54" mass="5748">MDSIVLNRSRLVKTVWIGEDGNSIWGALFHGHVSQTRVVSPNNGGDATINLGTG</sequence>
<dbReference type="KEGG" id="gaz:Pan241w_56380"/>
<gene>
    <name evidence="1" type="ORF">Pan241w_56380</name>
</gene>
<reference evidence="1 2" key="1">
    <citation type="submission" date="2019-02" db="EMBL/GenBank/DDBJ databases">
        <title>Deep-cultivation of Planctomycetes and their phenomic and genomic characterization uncovers novel biology.</title>
        <authorList>
            <person name="Wiegand S."/>
            <person name="Jogler M."/>
            <person name="Boedeker C."/>
            <person name="Pinto D."/>
            <person name="Vollmers J."/>
            <person name="Rivas-Marin E."/>
            <person name="Kohn T."/>
            <person name="Peeters S.H."/>
            <person name="Heuer A."/>
            <person name="Rast P."/>
            <person name="Oberbeckmann S."/>
            <person name="Bunk B."/>
            <person name="Jeske O."/>
            <person name="Meyerdierks A."/>
            <person name="Storesund J.E."/>
            <person name="Kallscheuer N."/>
            <person name="Luecker S."/>
            <person name="Lage O.M."/>
            <person name="Pohl T."/>
            <person name="Merkel B.J."/>
            <person name="Hornburger P."/>
            <person name="Mueller R.-W."/>
            <person name="Bruemmer F."/>
            <person name="Labrenz M."/>
            <person name="Spormann A.M."/>
            <person name="Op den Camp H."/>
            <person name="Overmann J."/>
            <person name="Amann R."/>
            <person name="Jetten M.S.M."/>
            <person name="Mascher T."/>
            <person name="Medema M.H."/>
            <person name="Devos D.P."/>
            <person name="Kaster A.-K."/>
            <person name="Ovreas L."/>
            <person name="Rohde M."/>
            <person name="Galperin M.Y."/>
            <person name="Jogler C."/>
        </authorList>
    </citation>
    <scope>NUCLEOTIDE SEQUENCE [LARGE SCALE GENOMIC DNA]</scope>
    <source>
        <strain evidence="1 2">Pan241w</strain>
    </source>
</reference>
<dbReference type="AlphaFoldDB" id="A0A517RNP7"/>
<dbReference type="EMBL" id="CP036269">
    <property type="protein sequence ID" value="QDT45513.1"/>
    <property type="molecule type" value="Genomic_DNA"/>
</dbReference>
<proteinExistence type="predicted"/>
<accession>A0A517RNP7</accession>
<organism evidence="1 2">
    <name type="scientific">Gimesia alba</name>
    <dbReference type="NCBI Taxonomy" id="2527973"/>
    <lineage>
        <taxon>Bacteria</taxon>
        <taxon>Pseudomonadati</taxon>
        <taxon>Planctomycetota</taxon>
        <taxon>Planctomycetia</taxon>
        <taxon>Planctomycetales</taxon>
        <taxon>Planctomycetaceae</taxon>
        <taxon>Gimesia</taxon>
    </lineage>
</organism>
<evidence type="ECO:0000313" key="1">
    <source>
        <dbReference type="EMBL" id="QDT45513.1"/>
    </source>
</evidence>
<name>A0A517RNP7_9PLAN</name>
<dbReference type="Proteomes" id="UP000317171">
    <property type="component" value="Chromosome"/>
</dbReference>